<dbReference type="GO" id="GO:0004842">
    <property type="term" value="F:ubiquitin-protein transferase activity"/>
    <property type="evidence" value="ECO:0007669"/>
    <property type="project" value="EnsemblFungi"/>
</dbReference>
<dbReference type="InterPro" id="IPR016135">
    <property type="entry name" value="UBQ-conjugating_enzyme/RWD"/>
</dbReference>
<sequence length="169" mass="18945">MASARIKKEISQCMQPDSPVKVEMVGDNITHLKGSFKGPADTPYEGVFSKSILKVCFTTEYPFKPPKMKFITKVYHPKYVSFRLFVCGSICLDILKDQWSPVLTLKTALISLQSLMSDAAPDNPQDAQVARHYISDRAGFDDTARQWTKQYAGGNATEDPDYIDPSVDR</sequence>
<dbReference type="Pfam" id="PF00179">
    <property type="entry name" value="UQ_con"/>
    <property type="match status" value="1"/>
</dbReference>
<feature type="region of interest" description="Disordered" evidence="1">
    <location>
        <begin position="150"/>
        <end position="169"/>
    </location>
</feature>
<proteinExistence type="predicted"/>
<accession>A0A1Y2BV55</accession>
<dbReference type="SUPFAM" id="SSF54495">
    <property type="entry name" value="UBC-like"/>
    <property type="match status" value="1"/>
</dbReference>
<evidence type="ECO:0000313" key="3">
    <source>
        <dbReference type="EMBL" id="ORY38639.1"/>
    </source>
</evidence>
<reference evidence="3 4" key="1">
    <citation type="submission" date="2016-07" db="EMBL/GenBank/DDBJ databases">
        <title>Pervasive Adenine N6-methylation of Active Genes in Fungi.</title>
        <authorList>
            <consortium name="DOE Joint Genome Institute"/>
            <person name="Mondo S.J."/>
            <person name="Dannebaum R.O."/>
            <person name="Kuo R.C."/>
            <person name="Labutti K."/>
            <person name="Haridas S."/>
            <person name="Kuo A."/>
            <person name="Salamov A."/>
            <person name="Ahrendt S.R."/>
            <person name="Lipzen A."/>
            <person name="Sullivan W."/>
            <person name="Andreopoulos W.B."/>
            <person name="Clum A."/>
            <person name="Lindquist E."/>
            <person name="Daum C."/>
            <person name="Ramamoorthy G.K."/>
            <person name="Gryganskyi A."/>
            <person name="Culley D."/>
            <person name="Magnuson J.K."/>
            <person name="James T.Y."/>
            <person name="O'Malley M.A."/>
            <person name="Stajich J.E."/>
            <person name="Spatafora J.W."/>
            <person name="Visel A."/>
            <person name="Grigoriev I.V."/>
        </authorList>
    </citation>
    <scope>NUCLEOTIDE SEQUENCE [LARGE SCALE GENOMIC DNA]</scope>
    <source>
        <strain evidence="3 4">JEL800</strain>
    </source>
</reference>
<dbReference type="GO" id="GO:0070628">
    <property type="term" value="F:proteasome binding"/>
    <property type="evidence" value="ECO:0007669"/>
    <property type="project" value="EnsemblFungi"/>
</dbReference>
<dbReference type="GO" id="GO:0006511">
    <property type="term" value="P:ubiquitin-dependent protein catabolic process"/>
    <property type="evidence" value="ECO:0007669"/>
    <property type="project" value="EnsemblFungi"/>
</dbReference>
<organism evidence="3 4">
    <name type="scientific">Rhizoclosmatium globosum</name>
    <dbReference type="NCBI Taxonomy" id="329046"/>
    <lineage>
        <taxon>Eukaryota</taxon>
        <taxon>Fungi</taxon>
        <taxon>Fungi incertae sedis</taxon>
        <taxon>Chytridiomycota</taxon>
        <taxon>Chytridiomycota incertae sedis</taxon>
        <taxon>Chytridiomycetes</taxon>
        <taxon>Chytridiales</taxon>
        <taxon>Chytriomycetaceae</taxon>
        <taxon>Rhizoclosmatium</taxon>
    </lineage>
</organism>
<dbReference type="Gene3D" id="3.10.110.10">
    <property type="entry name" value="Ubiquitin Conjugating Enzyme"/>
    <property type="match status" value="1"/>
</dbReference>
<name>A0A1Y2BV55_9FUNG</name>
<comment type="caution">
    <text evidence="3">The sequence shown here is derived from an EMBL/GenBank/DDBJ whole genome shotgun (WGS) entry which is preliminary data.</text>
</comment>
<evidence type="ECO:0000259" key="2">
    <source>
        <dbReference type="PROSITE" id="PS50127"/>
    </source>
</evidence>
<evidence type="ECO:0000256" key="1">
    <source>
        <dbReference type="SAM" id="MobiDB-lite"/>
    </source>
</evidence>
<dbReference type="PROSITE" id="PS50127">
    <property type="entry name" value="UBC_2"/>
    <property type="match status" value="1"/>
</dbReference>
<dbReference type="PANTHER" id="PTHR24068">
    <property type="entry name" value="UBIQUITIN-CONJUGATING ENZYME E2"/>
    <property type="match status" value="1"/>
</dbReference>
<dbReference type="EMBL" id="MCGO01000043">
    <property type="protein sequence ID" value="ORY38639.1"/>
    <property type="molecule type" value="Genomic_DNA"/>
</dbReference>
<dbReference type="InterPro" id="IPR000608">
    <property type="entry name" value="UBC"/>
</dbReference>
<dbReference type="Proteomes" id="UP000193642">
    <property type="component" value="Unassembled WGS sequence"/>
</dbReference>
<dbReference type="OrthoDB" id="9993688at2759"/>
<dbReference type="GO" id="GO:0016050">
    <property type="term" value="P:vesicle organization"/>
    <property type="evidence" value="ECO:0007669"/>
    <property type="project" value="EnsemblFungi"/>
</dbReference>
<evidence type="ECO:0000313" key="4">
    <source>
        <dbReference type="Proteomes" id="UP000193642"/>
    </source>
</evidence>
<dbReference type="GO" id="GO:0036503">
    <property type="term" value="P:ERAD pathway"/>
    <property type="evidence" value="ECO:0007669"/>
    <property type="project" value="EnsemblFungi"/>
</dbReference>
<gene>
    <name evidence="3" type="ORF">BCR33DRAFT_682360</name>
</gene>
<keyword evidence="4" id="KW-1185">Reference proteome</keyword>
<protein>
    <submittedName>
        <fullName evidence="3">Ubiquitin conjugating enzyme</fullName>
    </submittedName>
</protein>
<feature type="domain" description="UBC core" evidence="2">
    <location>
        <begin position="1"/>
        <end position="153"/>
    </location>
</feature>
<feature type="non-terminal residue" evidence="3">
    <location>
        <position position="169"/>
    </location>
</feature>
<dbReference type="AlphaFoldDB" id="A0A1Y2BV55"/>
<dbReference type="SMART" id="SM00212">
    <property type="entry name" value="UBCc"/>
    <property type="match status" value="1"/>
</dbReference>
<dbReference type="STRING" id="329046.A0A1Y2BV55"/>